<dbReference type="GO" id="GO:0005524">
    <property type="term" value="F:ATP binding"/>
    <property type="evidence" value="ECO:0007669"/>
    <property type="project" value="UniProtKB-UniRule"/>
</dbReference>
<organism evidence="14 15">
    <name type="scientific">Terasakiella brassicae</name>
    <dbReference type="NCBI Taxonomy" id="1634917"/>
    <lineage>
        <taxon>Bacteria</taxon>
        <taxon>Pseudomonadati</taxon>
        <taxon>Pseudomonadota</taxon>
        <taxon>Alphaproteobacteria</taxon>
        <taxon>Rhodospirillales</taxon>
        <taxon>Terasakiellaceae</taxon>
        <taxon>Terasakiella</taxon>
    </lineage>
</organism>
<dbReference type="GO" id="GO:0052837">
    <property type="term" value="P:thiazole biosynthetic process"/>
    <property type="evidence" value="ECO:0007669"/>
    <property type="project" value="TreeGrafter"/>
</dbReference>
<evidence type="ECO:0000259" key="12">
    <source>
        <dbReference type="PROSITE" id="PS50206"/>
    </source>
</evidence>
<evidence type="ECO:0000256" key="10">
    <source>
        <dbReference type="ARBA" id="ARBA00023284"/>
    </source>
</evidence>
<comment type="subcellular location">
    <subcellularLocation>
        <location evidence="1 11">Cytoplasm</location>
    </subcellularLocation>
</comment>
<reference evidence="14" key="1">
    <citation type="journal article" date="2014" name="Int. J. Syst. Evol. Microbiol.">
        <title>Complete genome sequence of Corynebacterium casei LMG S-19264T (=DSM 44701T), isolated from a smear-ripened cheese.</title>
        <authorList>
            <consortium name="US DOE Joint Genome Institute (JGI-PGF)"/>
            <person name="Walter F."/>
            <person name="Albersmeier A."/>
            <person name="Kalinowski J."/>
            <person name="Ruckert C."/>
        </authorList>
    </citation>
    <scope>NUCLEOTIDE SEQUENCE</scope>
    <source>
        <strain evidence="14">CGMCC 1.15254</strain>
    </source>
</reference>
<dbReference type="Pfam" id="PF02926">
    <property type="entry name" value="THUMP"/>
    <property type="match status" value="1"/>
</dbReference>
<dbReference type="InterPro" id="IPR049962">
    <property type="entry name" value="THUMP_ThiI"/>
</dbReference>
<keyword evidence="7 11" id="KW-0694">RNA-binding</keyword>
<feature type="domain" description="Rhodanese" evidence="12">
    <location>
        <begin position="406"/>
        <end position="493"/>
    </location>
</feature>
<dbReference type="RefSeq" id="WP_188659650.1">
    <property type="nucleotide sequence ID" value="NZ_BMHV01000001.1"/>
</dbReference>
<keyword evidence="5 11" id="KW-0547">Nucleotide-binding</keyword>
<gene>
    <name evidence="11" type="primary">thiI</name>
    <name evidence="14" type="ORF">GCM10011332_00090</name>
</gene>
<feature type="active site" description="Cysteine persulfide intermediate" evidence="11">
    <location>
        <position position="454"/>
    </location>
</feature>
<dbReference type="PANTHER" id="PTHR43209:SF1">
    <property type="entry name" value="TRNA SULFURTRANSFERASE"/>
    <property type="match status" value="1"/>
</dbReference>
<dbReference type="SUPFAM" id="SSF143437">
    <property type="entry name" value="THUMP domain-like"/>
    <property type="match status" value="1"/>
</dbReference>
<evidence type="ECO:0000256" key="11">
    <source>
        <dbReference type="HAMAP-Rule" id="MF_00021"/>
    </source>
</evidence>
<comment type="function">
    <text evidence="11">Catalyzes the ATP-dependent transfer of a sulfur to tRNA to produce 4-thiouridine in position 8 of tRNAs, which functions as a near-UV photosensor. Also catalyzes the transfer of sulfur to the sulfur carrier protein ThiS, forming ThiS-thiocarboxylate. This is a step in the synthesis of thiazole, in the thiamine biosynthesis pathway. The sulfur is donated as persulfide by IscS.</text>
</comment>
<proteinExistence type="inferred from homology"/>
<evidence type="ECO:0000256" key="9">
    <source>
        <dbReference type="ARBA" id="ARBA00023157"/>
    </source>
</evidence>
<keyword evidence="2 11" id="KW-0963">Cytoplasm</keyword>
<dbReference type="InterPro" id="IPR054173">
    <property type="entry name" value="ThiI_fer"/>
</dbReference>
<feature type="binding site" evidence="11">
    <location>
        <position position="291"/>
    </location>
    <ligand>
        <name>ATP</name>
        <dbReference type="ChEBI" id="CHEBI:30616"/>
    </ligand>
</feature>
<dbReference type="SUPFAM" id="SSF52402">
    <property type="entry name" value="Adenine nucleotide alpha hydrolases-like"/>
    <property type="match status" value="1"/>
</dbReference>
<keyword evidence="9" id="KW-1015">Disulfide bond</keyword>
<keyword evidence="4 11" id="KW-0808">Transferase</keyword>
<dbReference type="Proteomes" id="UP000632498">
    <property type="component" value="Unassembled WGS sequence"/>
</dbReference>
<keyword evidence="3 11" id="KW-0820">tRNA-binding</keyword>
<dbReference type="Pfam" id="PF22025">
    <property type="entry name" value="ThiI_fer"/>
    <property type="match status" value="1"/>
</dbReference>
<dbReference type="InterPro" id="IPR014729">
    <property type="entry name" value="Rossmann-like_a/b/a_fold"/>
</dbReference>
<dbReference type="GO" id="GO:0009228">
    <property type="term" value="P:thiamine biosynthetic process"/>
    <property type="evidence" value="ECO:0007669"/>
    <property type="project" value="UniProtKB-KW"/>
</dbReference>
<dbReference type="NCBIfam" id="TIGR00342">
    <property type="entry name" value="tRNA uracil 4-sulfurtransferase ThiI"/>
    <property type="match status" value="1"/>
</dbReference>
<comment type="caution">
    <text evidence="14">The sequence shown here is derived from an EMBL/GenBank/DDBJ whole genome shotgun (WGS) entry which is preliminary data.</text>
</comment>
<dbReference type="PROSITE" id="PS51165">
    <property type="entry name" value="THUMP"/>
    <property type="match status" value="1"/>
</dbReference>
<dbReference type="InterPro" id="IPR001763">
    <property type="entry name" value="Rhodanese-like_dom"/>
</dbReference>
<dbReference type="Pfam" id="PF02568">
    <property type="entry name" value="ThiI"/>
    <property type="match status" value="1"/>
</dbReference>
<evidence type="ECO:0000256" key="2">
    <source>
        <dbReference type="ARBA" id="ARBA00022490"/>
    </source>
</evidence>
<dbReference type="HAMAP" id="MF_00021">
    <property type="entry name" value="ThiI"/>
    <property type="match status" value="1"/>
</dbReference>
<dbReference type="CDD" id="cd11716">
    <property type="entry name" value="THUMP_ThiI"/>
    <property type="match status" value="1"/>
</dbReference>
<name>A0A917F5S4_9PROT</name>
<dbReference type="Gene3D" id="3.40.50.620">
    <property type="entry name" value="HUPs"/>
    <property type="match status" value="1"/>
</dbReference>
<dbReference type="InterPro" id="IPR003720">
    <property type="entry name" value="tRNA_STrfase"/>
</dbReference>
<sequence length="497" mass="55810">MEVSTRYPHVIIVRLAPEILLKAPATSKKFQKLLRSNMNEGLERSGINFEIIGHQGRIQVHTDNQEKALDVLSRTFGVATFSPIDKIIDGGLEAHKEAAVELYKDLVQDKSFAVRIKRLGQRKKFTSVEMERQVGGCLRPFAKKVDLDNPDVMIKADVAGDLAYFYTRKINGPGGFPIGIQGNAITLISGGFDSVVAAWYLMKRGAMNDFVFCNLAGAAYERMVVEITKVLCDRWGAGTRPKLYCIDFEDVINDLRAHTRPDWWQVILKRQMYRAGCEIAKRIGADALVTGEALGQVSSQTLSNLNTIDEVSDIPVLRPLIGFDKEQIIRDARIIGTDKLSEKIPEYCALNKRRPAVKSGRKTIETEEKHMNFDILTQAVEGARIYDMFDVTDEDVAQHSVFIEEIPKNAIIIDCQPESLYDNWHVAGAKNYTAGKLMNNLRDLQKTQPYVLYCPFGTQSAVLAERMQKAGYEAYSYKGGIKQLKRIYPNGAETDDD</sequence>
<keyword evidence="6 11" id="KW-0067">ATP-binding</keyword>
<dbReference type="Pfam" id="PF00581">
    <property type="entry name" value="Rhodanese"/>
    <property type="match status" value="1"/>
</dbReference>
<evidence type="ECO:0000256" key="8">
    <source>
        <dbReference type="ARBA" id="ARBA00022977"/>
    </source>
</evidence>
<dbReference type="GO" id="GO:0005829">
    <property type="term" value="C:cytosol"/>
    <property type="evidence" value="ECO:0007669"/>
    <property type="project" value="TreeGrafter"/>
</dbReference>
<comment type="caution">
    <text evidence="11">Lacks conserved residue(s) required for the propagation of feature annotation.</text>
</comment>
<evidence type="ECO:0000259" key="13">
    <source>
        <dbReference type="PROSITE" id="PS51165"/>
    </source>
</evidence>
<dbReference type="InterPro" id="IPR036873">
    <property type="entry name" value="Rhodanese-like_dom_sf"/>
</dbReference>
<dbReference type="SUPFAM" id="SSF52821">
    <property type="entry name" value="Rhodanese/Cell cycle control phosphatase"/>
    <property type="match status" value="1"/>
</dbReference>
<comment type="catalytic activity">
    <reaction evidence="11">
        <text>[ThiS sulfur-carrier protein]-C-terminal Gly-Gly-AMP + S-sulfanyl-L-cysteinyl-[cysteine desulfurase] + AH2 = [ThiS sulfur-carrier protein]-C-terminal-Gly-aminoethanethioate + L-cysteinyl-[cysteine desulfurase] + A + AMP + 2 H(+)</text>
        <dbReference type="Rhea" id="RHEA:43340"/>
        <dbReference type="Rhea" id="RHEA-COMP:12157"/>
        <dbReference type="Rhea" id="RHEA-COMP:12158"/>
        <dbReference type="Rhea" id="RHEA-COMP:12910"/>
        <dbReference type="Rhea" id="RHEA-COMP:19908"/>
        <dbReference type="ChEBI" id="CHEBI:13193"/>
        <dbReference type="ChEBI" id="CHEBI:15378"/>
        <dbReference type="ChEBI" id="CHEBI:17499"/>
        <dbReference type="ChEBI" id="CHEBI:29950"/>
        <dbReference type="ChEBI" id="CHEBI:61963"/>
        <dbReference type="ChEBI" id="CHEBI:90618"/>
        <dbReference type="ChEBI" id="CHEBI:232372"/>
        <dbReference type="ChEBI" id="CHEBI:456215"/>
    </reaction>
</comment>
<dbReference type="InterPro" id="IPR049961">
    <property type="entry name" value="ThiI_N"/>
</dbReference>
<dbReference type="GO" id="GO:0002937">
    <property type="term" value="P:tRNA 4-thiouridine biosynthesis"/>
    <property type="evidence" value="ECO:0007669"/>
    <property type="project" value="TreeGrafter"/>
</dbReference>
<dbReference type="GO" id="GO:0009229">
    <property type="term" value="P:thiamine diphosphate biosynthetic process"/>
    <property type="evidence" value="ECO:0007669"/>
    <property type="project" value="UniProtKB-UniRule"/>
</dbReference>
<accession>A0A917F5S4</accession>
<reference evidence="14" key="2">
    <citation type="submission" date="2020-09" db="EMBL/GenBank/DDBJ databases">
        <authorList>
            <person name="Sun Q."/>
            <person name="Zhou Y."/>
        </authorList>
    </citation>
    <scope>NUCLEOTIDE SEQUENCE</scope>
    <source>
        <strain evidence="14">CGMCC 1.15254</strain>
    </source>
</reference>
<dbReference type="AlphaFoldDB" id="A0A917F5S4"/>
<feature type="binding site" evidence="11">
    <location>
        <position position="269"/>
    </location>
    <ligand>
        <name>ATP</name>
        <dbReference type="ChEBI" id="CHEBI:30616"/>
    </ligand>
</feature>
<evidence type="ECO:0000313" key="15">
    <source>
        <dbReference type="Proteomes" id="UP000632498"/>
    </source>
</evidence>
<dbReference type="SMART" id="SM00450">
    <property type="entry name" value="RHOD"/>
    <property type="match status" value="1"/>
</dbReference>
<feature type="binding site" evidence="11">
    <location>
        <position position="300"/>
    </location>
    <ligand>
        <name>ATP</name>
        <dbReference type="ChEBI" id="CHEBI:30616"/>
    </ligand>
</feature>
<evidence type="ECO:0000256" key="1">
    <source>
        <dbReference type="ARBA" id="ARBA00004496"/>
    </source>
</evidence>
<dbReference type="EC" id="2.8.1.4" evidence="11"/>
<dbReference type="PANTHER" id="PTHR43209">
    <property type="entry name" value="TRNA SULFURTRANSFERASE"/>
    <property type="match status" value="1"/>
</dbReference>
<feature type="binding site" evidence="11">
    <location>
        <begin position="187"/>
        <end position="188"/>
    </location>
    <ligand>
        <name>ATP</name>
        <dbReference type="ChEBI" id="CHEBI:30616"/>
    </ligand>
</feature>
<dbReference type="CDD" id="cd00158">
    <property type="entry name" value="RHOD"/>
    <property type="match status" value="1"/>
</dbReference>
<dbReference type="PROSITE" id="PS50206">
    <property type="entry name" value="RHODANESE_3"/>
    <property type="match status" value="1"/>
</dbReference>
<keyword evidence="8 11" id="KW-0784">Thiamine biosynthesis</keyword>
<comment type="pathway">
    <text evidence="11">Cofactor biosynthesis; thiamine diphosphate biosynthesis.</text>
</comment>
<feature type="domain" description="THUMP" evidence="13">
    <location>
        <begin position="66"/>
        <end position="169"/>
    </location>
</feature>
<dbReference type="Gene3D" id="3.40.250.10">
    <property type="entry name" value="Rhodanese-like domain"/>
    <property type="match status" value="1"/>
</dbReference>
<dbReference type="Gene3D" id="3.30.2130.30">
    <property type="match status" value="1"/>
</dbReference>
<evidence type="ECO:0000256" key="3">
    <source>
        <dbReference type="ARBA" id="ARBA00022555"/>
    </source>
</evidence>
<dbReference type="InterPro" id="IPR050102">
    <property type="entry name" value="tRNA_sulfurtransferase_ThiI"/>
</dbReference>
<dbReference type="GO" id="GO:0140741">
    <property type="term" value="F:tRNA-uracil-4 sulfurtransferase activity"/>
    <property type="evidence" value="ECO:0007669"/>
    <property type="project" value="UniProtKB-EC"/>
</dbReference>
<dbReference type="InterPro" id="IPR020536">
    <property type="entry name" value="ThiI_AANH"/>
</dbReference>
<protein>
    <recommendedName>
        <fullName evidence="11">tRNA sulfurtransferase</fullName>
        <ecNumber evidence="11">2.8.1.4</ecNumber>
    </recommendedName>
    <alternativeName>
        <fullName evidence="11">Sulfur carrier protein ThiS sulfurtransferase</fullName>
    </alternativeName>
    <alternativeName>
        <fullName evidence="11">Thiamine biosynthesis protein ThiI</fullName>
    </alternativeName>
    <alternativeName>
        <fullName evidence="11">tRNA 4-thiouridine synthase</fullName>
    </alternativeName>
</protein>
<evidence type="ECO:0000256" key="5">
    <source>
        <dbReference type="ARBA" id="ARBA00022741"/>
    </source>
</evidence>
<comment type="catalytic activity">
    <reaction evidence="11">
        <text>[ThiI sulfur-carrier protein]-S-sulfanyl-L-cysteine + a uridine in tRNA + 2 reduced [2Fe-2S]-[ferredoxin] + ATP + H(+) = [ThiI sulfur-carrier protein]-L-cysteine + a 4-thiouridine in tRNA + 2 oxidized [2Fe-2S]-[ferredoxin] + AMP + diphosphate</text>
        <dbReference type="Rhea" id="RHEA:24176"/>
        <dbReference type="Rhea" id="RHEA-COMP:10000"/>
        <dbReference type="Rhea" id="RHEA-COMP:10001"/>
        <dbReference type="Rhea" id="RHEA-COMP:13337"/>
        <dbReference type="Rhea" id="RHEA-COMP:13338"/>
        <dbReference type="Rhea" id="RHEA-COMP:13339"/>
        <dbReference type="Rhea" id="RHEA-COMP:13340"/>
        <dbReference type="ChEBI" id="CHEBI:15378"/>
        <dbReference type="ChEBI" id="CHEBI:29950"/>
        <dbReference type="ChEBI" id="CHEBI:30616"/>
        <dbReference type="ChEBI" id="CHEBI:33019"/>
        <dbReference type="ChEBI" id="CHEBI:33737"/>
        <dbReference type="ChEBI" id="CHEBI:33738"/>
        <dbReference type="ChEBI" id="CHEBI:61963"/>
        <dbReference type="ChEBI" id="CHEBI:65315"/>
        <dbReference type="ChEBI" id="CHEBI:136798"/>
        <dbReference type="ChEBI" id="CHEBI:456215"/>
        <dbReference type="EC" id="2.8.1.4"/>
    </reaction>
</comment>
<dbReference type="EMBL" id="BMHV01000001">
    <property type="protein sequence ID" value="GGF50838.1"/>
    <property type="molecule type" value="Genomic_DNA"/>
</dbReference>
<dbReference type="InterPro" id="IPR004114">
    <property type="entry name" value="THUMP_dom"/>
</dbReference>
<comment type="similarity">
    <text evidence="11">Belongs to the ThiI family.</text>
</comment>
<dbReference type="SMART" id="SM00981">
    <property type="entry name" value="THUMP"/>
    <property type="match status" value="1"/>
</dbReference>
<evidence type="ECO:0000256" key="4">
    <source>
        <dbReference type="ARBA" id="ARBA00022679"/>
    </source>
</evidence>
<keyword evidence="10" id="KW-0676">Redox-active center</keyword>
<keyword evidence="15" id="KW-1185">Reference proteome</keyword>
<evidence type="ECO:0000313" key="14">
    <source>
        <dbReference type="EMBL" id="GGF50838.1"/>
    </source>
</evidence>
<evidence type="ECO:0000256" key="6">
    <source>
        <dbReference type="ARBA" id="ARBA00022840"/>
    </source>
</evidence>
<dbReference type="GO" id="GO:0000049">
    <property type="term" value="F:tRNA binding"/>
    <property type="evidence" value="ECO:0007669"/>
    <property type="project" value="UniProtKB-UniRule"/>
</dbReference>
<evidence type="ECO:0000256" key="7">
    <source>
        <dbReference type="ARBA" id="ARBA00022884"/>
    </source>
</evidence>
<dbReference type="GO" id="GO:0004810">
    <property type="term" value="F:CCA tRNA nucleotidyltransferase activity"/>
    <property type="evidence" value="ECO:0007669"/>
    <property type="project" value="InterPro"/>
</dbReference>